<protein>
    <recommendedName>
        <fullName evidence="4">Transcriptional regulator</fullName>
    </recommendedName>
</protein>
<keyword evidence="3" id="KW-1185">Reference proteome</keyword>
<evidence type="ECO:0000313" key="3">
    <source>
        <dbReference type="Proteomes" id="UP000186607"/>
    </source>
</evidence>
<dbReference type="Proteomes" id="UP000186607">
    <property type="component" value="Unassembled WGS sequence"/>
</dbReference>
<evidence type="ECO:0000256" key="1">
    <source>
        <dbReference type="SAM" id="MobiDB-lite"/>
    </source>
</evidence>
<dbReference type="EMBL" id="MSTI01000028">
    <property type="protein sequence ID" value="OLV19553.1"/>
    <property type="molecule type" value="Genomic_DNA"/>
</dbReference>
<evidence type="ECO:0000313" key="2">
    <source>
        <dbReference type="EMBL" id="OLV19553.1"/>
    </source>
</evidence>
<name>A0A1U7P300_9DEIO</name>
<dbReference type="AlphaFoldDB" id="A0A1U7P300"/>
<accession>A0A1U7P300</accession>
<proteinExistence type="predicted"/>
<dbReference type="RefSeq" id="WP_075830697.1">
    <property type="nucleotide sequence ID" value="NZ_MSTI01000028.1"/>
</dbReference>
<gene>
    <name evidence="2" type="ORF">BOO71_0002398</name>
</gene>
<evidence type="ECO:0008006" key="4">
    <source>
        <dbReference type="Google" id="ProtNLM"/>
    </source>
</evidence>
<sequence length="106" mass="11208">MSRTAEGKLGAHPSERAAPARPPSTTRPATYGHPFTIFSILRLAAAGELTVRPRLAVHLASVYCCPLMAAQDALSECRDGLITTEPGSQTYELSTEGRELLGRGGA</sequence>
<feature type="region of interest" description="Disordered" evidence="1">
    <location>
        <begin position="1"/>
        <end position="30"/>
    </location>
</feature>
<comment type="caution">
    <text evidence="2">The sequence shown here is derived from an EMBL/GenBank/DDBJ whole genome shotgun (WGS) entry which is preliminary data.</text>
</comment>
<feature type="compositionally biased region" description="Low complexity" evidence="1">
    <location>
        <begin position="16"/>
        <end position="30"/>
    </location>
</feature>
<reference evidence="2 3" key="1">
    <citation type="submission" date="2017-01" db="EMBL/GenBank/DDBJ databases">
        <title>Genome Analysis of Deinococcus marmoris KOPRI26562.</title>
        <authorList>
            <person name="Kim J.H."/>
            <person name="Oh H.-M."/>
        </authorList>
    </citation>
    <scope>NUCLEOTIDE SEQUENCE [LARGE SCALE GENOMIC DNA]</scope>
    <source>
        <strain evidence="2 3">KOPRI26562</strain>
    </source>
</reference>
<organism evidence="2 3">
    <name type="scientific">Deinococcus marmoris</name>
    <dbReference type="NCBI Taxonomy" id="249408"/>
    <lineage>
        <taxon>Bacteria</taxon>
        <taxon>Thermotogati</taxon>
        <taxon>Deinococcota</taxon>
        <taxon>Deinococci</taxon>
        <taxon>Deinococcales</taxon>
        <taxon>Deinococcaceae</taxon>
        <taxon>Deinococcus</taxon>
    </lineage>
</organism>